<name>A0A0N5A0R8_PARTI</name>
<dbReference type="WBParaSite" id="PTRK_0001507500.1">
    <property type="protein sequence ID" value="PTRK_0001507500.1"/>
    <property type="gene ID" value="PTRK_0001507500"/>
</dbReference>
<dbReference type="SUPFAM" id="SSF53474">
    <property type="entry name" value="alpha/beta-Hydrolases"/>
    <property type="match status" value="2"/>
</dbReference>
<reference evidence="3" key="1">
    <citation type="submission" date="2017-02" db="UniProtKB">
        <authorList>
            <consortium name="WormBaseParasite"/>
        </authorList>
    </citation>
    <scope>IDENTIFICATION</scope>
</reference>
<evidence type="ECO:0000313" key="2">
    <source>
        <dbReference type="Proteomes" id="UP000038045"/>
    </source>
</evidence>
<dbReference type="Gene3D" id="3.40.50.1820">
    <property type="entry name" value="alpha/beta hydrolase"/>
    <property type="match status" value="2"/>
</dbReference>
<dbReference type="PANTHER" id="PTHR45908">
    <property type="entry name" value="PROTEIN CBG11750-RELATED"/>
    <property type="match status" value="1"/>
</dbReference>
<feature type="domain" description="Fungal lipase-type" evidence="1">
    <location>
        <begin position="20"/>
        <end position="152"/>
    </location>
</feature>
<keyword evidence="2" id="KW-1185">Reference proteome</keyword>
<dbReference type="Pfam" id="PF01764">
    <property type="entry name" value="Lipase_3"/>
    <property type="match status" value="2"/>
</dbReference>
<dbReference type="Proteomes" id="UP000038045">
    <property type="component" value="Unplaced"/>
</dbReference>
<dbReference type="STRING" id="131310.A0A0N5A0R8"/>
<dbReference type="AlphaFoldDB" id="A0A0N5A0R8"/>
<organism evidence="2 3">
    <name type="scientific">Parastrongyloides trichosuri</name>
    <name type="common">Possum-specific nematode worm</name>
    <dbReference type="NCBI Taxonomy" id="131310"/>
    <lineage>
        <taxon>Eukaryota</taxon>
        <taxon>Metazoa</taxon>
        <taxon>Ecdysozoa</taxon>
        <taxon>Nematoda</taxon>
        <taxon>Chromadorea</taxon>
        <taxon>Rhabditida</taxon>
        <taxon>Tylenchina</taxon>
        <taxon>Panagrolaimomorpha</taxon>
        <taxon>Strongyloidoidea</taxon>
        <taxon>Strongyloididae</taxon>
        <taxon>Parastrongyloides</taxon>
    </lineage>
</organism>
<dbReference type="InterPro" id="IPR002921">
    <property type="entry name" value="Fungal_lipase-type"/>
</dbReference>
<proteinExistence type="predicted"/>
<evidence type="ECO:0000259" key="1">
    <source>
        <dbReference type="Pfam" id="PF01764"/>
    </source>
</evidence>
<sequence>MVMICESNFSLANNEKHLYITHKGTENPWQLLEQVKSSLYGKKKFLDADNVYGYQYDAYNETYKFMINEIRRIMRNYTHFIFGGHSLGGALSILAAYNCVYDNVCTTNNTKVITFGSPRTGTCAFAKKYNEKIPNTYRVVMKDDLIPTVPSCSGYLYSSRCTDCGSEWFTYNYYHVGTEVFYENWTDGGYRLCKKNEEDETCNRRHLSLGIFDIYTYITDNKYYLNKHVTYFEESLNQTYNDTRCRFIKPNARLGFYVFDKRYNAYEAQILGRLSEAIGKDEYDECIKRDIFLSNNIRKVYSYNVSDNELQGTLMVHMDESKFKTHNNEKHLFIAHKGTENPKQLIAQISRIFTTKKKFLDAGEVFSYQFDAYNATYKFMIEELKKLIKKNKYTHIIFGGHSLGGAVSMLAAYHCIYDGVCKSDKTKVVTFGSPRTGTCDFATKYNKILPLTYRVVMVDDLIPTLPSCDSYRVGNKCNKCGYEKLNGYYHAGIEVSYPNWTDGDYRLCTPYEEDETCNGRHFSFTKLFSYYSNWDYYLKKHVTYFEESFNQTFNETRCHFIKPDARVGTHLLRLKPNNDSFVIISS</sequence>
<accession>A0A0N5A0R8</accession>
<protein>
    <submittedName>
        <fullName evidence="3">Lipase_3 domain-containing protein</fullName>
    </submittedName>
</protein>
<evidence type="ECO:0000313" key="3">
    <source>
        <dbReference type="WBParaSite" id="PTRK_0001507500.1"/>
    </source>
</evidence>
<dbReference type="GO" id="GO:0006629">
    <property type="term" value="P:lipid metabolic process"/>
    <property type="evidence" value="ECO:0007669"/>
    <property type="project" value="InterPro"/>
</dbReference>
<feature type="domain" description="Fungal lipase-type" evidence="1">
    <location>
        <begin position="333"/>
        <end position="469"/>
    </location>
</feature>
<dbReference type="CDD" id="cd00519">
    <property type="entry name" value="Lipase_3"/>
    <property type="match status" value="2"/>
</dbReference>
<dbReference type="InterPro" id="IPR029058">
    <property type="entry name" value="AB_hydrolase_fold"/>
</dbReference>